<gene>
    <name evidence="1" type="ORF">GMA10_05995</name>
</gene>
<dbReference type="AlphaFoldDB" id="A0A7K1LHV5"/>
<sequence>MKSIEALHLPNPCEEPVSQGRAIRYNTEKDESGHIVITGIELISTDGSRISSTDWREANPLGRWEDIALTRVRVVNPVDNTLEVPHALTLGVAEAANLRSRGPSSLETIQIAADAYNLAAALGIPESKTVQRVFSANGALDPLPRATASGWIRRAKDSGLINEGQETP</sequence>
<dbReference type="RefSeq" id="WP_129315519.1">
    <property type="nucleotide sequence ID" value="NZ_NOIQ01000008.1"/>
</dbReference>
<dbReference type="Proteomes" id="UP000462152">
    <property type="component" value="Unassembled WGS sequence"/>
</dbReference>
<evidence type="ECO:0000313" key="2">
    <source>
        <dbReference type="Proteomes" id="UP000462152"/>
    </source>
</evidence>
<protein>
    <submittedName>
        <fullName evidence="1">Uncharacterized protein</fullName>
    </submittedName>
</protein>
<organism evidence="1 2">
    <name type="scientific">Rothia koreensis</name>
    <dbReference type="NCBI Taxonomy" id="592378"/>
    <lineage>
        <taxon>Bacteria</taxon>
        <taxon>Bacillati</taxon>
        <taxon>Actinomycetota</taxon>
        <taxon>Actinomycetes</taxon>
        <taxon>Micrococcales</taxon>
        <taxon>Micrococcaceae</taxon>
        <taxon>Rothia</taxon>
    </lineage>
</organism>
<dbReference type="EMBL" id="WOGT01000002">
    <property type="protein sequence ID" value="MUN54764.1"/>
    <property type="molecule type" value="Genomic_DNA"/>
</dbReference>
<evidence type="ECO:0000313" key="1">
    <source>
        <dbReference type="EMBL" id="MUN54764.1"/>
    </source>
</evidence>
<keyword evidence="2" id="KW-1185">Reference proteome</keyword>
<proteinExistence type="predicted"/>
<comment type="caution">
    <text evidence="1">The sequence shown here is derived from an EMBL/GenBank/DDBJ whole genome shotgun (WGS) entry which is preliminary data.</text>
</comment>
<name>A0A7K1LHV5_9MICC</name>
<reference evidence="1 2" key="1">
    <citation type="submission" date="2019-12" db="EMBL/GenBank/DDBJ databases">
        <authorList>
            <person name="Li J."/>
            <person name="Shi Y."/>
            <person name="Xu G."/>
            <person name="Xiao D."/>
            <person name="Ran X."/>
        </authorList>
    </citation>
    <scope>NUCLEOTIDE SEQUENCE [LARGE SCALE GENOMIC DNA]</scope>
    <source>
        <strain evidence="1 2">JCM 15915</strain>
    </source>
</reference>
<accession>A0A7K1LHV5</accession>